<dbReference type="EMBL" id="JACGWN010000016">
    <property type="protein sequence ID" value="KAL0395169.1"/>
    <property type="molecule type" value="Genomic_DNA"/>
</dbReference>
<reference evidence="2" key="2">
    <citation type="journal article" date="2024" name="Plant">
        <title>Genomic evolution and insights into agronomic trait innovations of Sesamum species.</title>
        <authorList>
            <person name="Miao H."/>
            <person name="Wang L."/>
            <person name="Qu L."/>
            <person name="Liu H."/>
            <person name="Sun Y."/>
            <person name="Le M."/>
            <person name="Wang Q."/>
            <person name="Wei S."/>
            <person name="Zheng Y."/>
            <person name="Lin W."/>
            <person name="Duan Y."/>
            <person name="Cao H."/>
            <person name="Xiong S."/>
            <person name="Wang X."/>
            <person name="Wei L."/>
            <person name="Li C."/>
            <person name="Ma Q."/>
            <person name="Ju M."/>
            <person name="Zhao R."/>
            <person name="Li G."/>
            <person name="Mu C."/>
            <person name="Tian Q."/>
            <person name="Mei H."/>
            <person name="Zhang T."/>
            <person name="Gao T."/>
            <person name="Zhang H."/>
        </authorList>
    </citation>
    <scope>NUCLEOTIDE SEQUENCE</scope>
    <source>
        <strain evidence="2">KEN1</strain>
    </source>
</reference>
<name>A0AAW2SRT1_9LAMI</name>
<evidence type="ECO:0000259" key="1">
    <source>
        <dbReference type="Pfam" id="PF07727"/>
    </source>
</evidence>
<gene>
    <name evidence="2" type="ORF">Slati_4483100</name>
</gene>
<sequence>MIFFSFEKQRCSLSVYFGKGYNFLHPCLACMLTRIRASLFFLSQRKTFTSLFSVFSDFKKGPFQLDTLTYLYCHLDFQLRILSFCPKSYSGGGEEITFLSLKRDVQEWVSEVAASKSWPLFQLDINNAFLHVIWKRRFIWIPLRWNLELTARLLEFGFSQSSHDTCLFLKHSENDLLALLVYVDDILLTGTSEDSLRAVKQYLDSLFTIKDLGNAKYFLGLELARSDHGLHITQHKYLQDILVDTAMENAKPASTPFSSGLQLTSDVGSPLLLPDKYRRLAGRLLYLGFTRLDISFHVQQLRFTFVGTFLPARNTFALSAYSDVSWASCLDYRRSITGLCVFLGSSLISWKTKKQATISRSSTEAEYRSMASVVCELLWISYLLHDFCVPVSKPIPFWCDNKAALHITANSVFHERTKHLDIDCHLVRDQFKCGFIAASYIPGSDQIVDIFTKALPVSAFVRLLSKLGLSSQAPAWVGGGGCWSCAETEQARNENDDVWRI</sequence>
<dbReference type="InterPro" id="IPR043502">
    <property type="entry name" value="DNA/RNA_pol_sf"/>
</dbReference>
<comment type="caution">
    <text evidence="2">The sequence shown here is derived from an EMBL/GenBank/DDBJ whole genome shotgun (WGS) entry which is preliminary data.</text>
</comment>
<dbReference type="CDD" id="cd09272">
    <property type="entry name" value="RNase_HI_RT_Ty1"/>
    <property type="match status" value="1"/>
</dbReference>
<dbReference type="PANTHER" id="PTHR11439">
    <property type="entry name" value="GAG-POL-RELATED RETROTRANSPOSON"/>
    <property type="match status" value="1"/>
</dbReference>
<dbReference type="AlphaFoldDB" id="A0AAW2SRT1"/>
<reference evidence="2" key="1">
    <citation type="submission" date="2020-06" db="EMBL/GenBank/DDBJ databases">
        <authorList>
            <person name="Li T."/>
            <person name="Hu X."/>
            <person name="Zhang T."/>
            <person name="Song X."/>
            <person name="Zhang H."/>
            <person name="Dai N."/>
            <person name="Sheng W."/>
            <person name="Hou X."/>
            <person name="Wei L."/>
        </authorList>
    </citation>
    <scope>NUCLEOTIDE SEQUENCE</scope>
    <source>
        <strain evidence="2">KEN1</strain>
        <tissue evidence="2">Leaf</tissue>
    </source>
</reference>
<dbReference type="SUPFAM" id="SSF56672">
    <property type="entry name" value="DNA/RNA polymerases"/>
    <property type="match status" value="1"/>
</dbReference>
<dbReference type="InterPro" id="IPR013103">
    <property type="entry name" value="RVT_2"/>
</dbReference>
<organism evidence="2">
    <name type="scientific">Sesamum latifolium</name>
    <dbReference type="NCBI Taxonomy" id="2727402"/>
    <lineage>
        <taxon>Eukaryota</taxon>
        <taxon>Viridiplantae</taxon>
        <taxon>Streptophyta</taxon>
        <taxon>Embryophyta</taxon>
        <taxon>Tracheophyta</taxon>
        <taxon>Spermatophyta</taxon>
        <taxon>Magnoliopsida</taxon>
        <taxon>eudicotyledons</taxon>
        <taxon>Gunneridae</taxon>
        <taxon>Pentapetalae</taxon>
        <taxon>asterids</taxon>
        <taxon>lamiids</taxon>
        <taxon>Lamiales</taxon>
        <taxon>Pedaliaceae</taxon>
        <taxon>Sesamum</taxon>
    </lineage>
</organism>
<dbReference type="PANTHER" id="PTHR11439:SF465">
    <property type="entry name" value="REVERSE TRANSCRIPTASE TY1_COPIA-TYPE DOMAIN-CONTAINING PROTEIN"/>
    <property type="match status" value="1"/>
</dbReference>
<protein>
    <submittedName>
        <fullName evidence="2">Retrovirus-related Pol polyprotein from transposon RE1</fullName>
    </submittedName>
</protein>
<evidence type="ECO:0000313" key="2">
    <source>
        <dbReference type="EMBL" id="KAL0395169.1"/>
    </source>
</evidence>
<proteinExistence type="predicted"/>
<accession>A0AAW2SRT1</accession>
<dbReference type="Pfam" id="PF07727">
    <property type="entry name" value="RVT_2"/>
    <property type="match status" value="1"/>
</dbReference>
<feature type="domain" description="Reverse transcriptase Ty1/copia-type" evidence="1">
    <location>
        <begin position="142"/>
        <end position="257"/>
    </location>
</feature>